<keyword evidence="2" id="KW-0378">Hydrolase</keyword>
<proteinExistence type="predicted"/>
<evidence type="ECO:0000259" key="1">
    <source>
        <dbReference type="Pfam" id="PF05685"/>
    </source>
</evidence>
<dbReference type="PANTHER" id="PTHR36558:SF1">
    <property type="entry name" value="RESTRICTION ENDONUCLEASE DOMAIN-CONTAINING PROTEIN-RELATED"/>
    <property type="match status" value="1"/>
</dbReference>
<reference evidence="3" key="1">
    <citation type="journal article" date="2024" name="Algal Res.">
        <title>Biochemical, toxicological and genomic investigation of a high-biomass producing Limnothrix strain isolated from Italian shallow drinking water reservoir.</title>
        <authorList>
            <person name="Simonazzi M."/>
            <person name="Shishido T.K."/>
            <person name="Delbaje E."/>
            <person name="Wahlsten M."/>
            <person name="Fewer D.P."/>
            <person name="Sivonen K."/>
            <person name="Pezzolesi L."/>
            <person name="Pistocchi R."/>
        </authorList>
    </citation>
    <scope>NUCLEOTIDE SEQUENCE [LARGE SCALE GENOMIC DNA]</scope>
    <source>
        <strain evidence="3">LRLZ20PSL1</strain>
    </source>
</reference>
<dbReference type="InterPro" id="IPR011335">
    <property type="entry name" value="Restrct_endonuc-II-like"/>
</dbReference>
<keyword evidence="3" id="KW-1185">Reference proteome</keyword>
<gene>
    <name evidence="2" type="ORF">VPK24_10885</name>
</gene>
<name>A0ABW7CAF1_9CYAN</name>
<keyword evidence="2" id="KW-0540">Nuclease</keyword>
<keyword evidence="2" id="KW-0255">Endonuclease</keyword>
<dbReference type="EMBL" id="JAZAQF010000059">
    <property type="protein sequence ID" value="MFG3818141.1"/>
    <property type="molecule type" value="Genomic_DNA"/>
</dbReference>
<evidence type="ECO:0000313" key="3">
    <source>
        <dbReference type="Proteomes" id="UP001604335"/>
    </source>
</evidence>
<protein>
    <submittedName>
        <fullName evidence="2">Uma2 family endonuclease</fullName>
    </submittedName>
</protein>
<dbReference type="Gene3D" id="3.90.1570.10">
    <property type="entry name" value="tt1808, chain A"/>
    <property type="match status" value="1"/>
</dbReference>
<sequence length="194" mass="22119">MTASIAAQLIAASLTPDEYRAFEEKSETRHEYCDGVSIPMTGGSYRHSQIITNLIVLLATAWAETEYTVHANDLRVWLPKWQTGTYPDVLVITGEPRFTENRTDEVLNPTLIIEVLSPSTADYDRTKKFSKYCSIPEFREYLLVAQEEPAIDRFWLGEDGDWRWRRTEGLTETCSIATGNLALPLSKIYRSVSF</sequence>
<dbReference type="InterPro" id="IPR008538">
    <property type="entry name" value="Uma2"/>
</dbReference>
<dbReference type="PANTHER" id="PTHR36558">
    <property type="entry name" value="GLR1098 PROTEIN"/>
    <property type="match status" value="1"/>
</dbReference>
<evidence type="ECO:0000313" key="2">
    <source>
        <dbReference type="EMBL" id="MFG3818141.1"/>
    </source>
</evidence>
<accession>A0ABW7CAF1</accession>
<feature type="domain" description="Putative restriction endonuclease" evidence="1">
    <location>
        <begin position="17"/>
        <end position="176"/>
    </location>
</feature>
<dbReference type="InterPro" id="IPR012296">
    <property type="entry name" value="Nuclease_put_TT1808"/>
</dbReference>
<dbReference type="Proteomes" id="UP001604335">
    <property type="component" value="Unassembled WGS sequence"/>
</dbReference>
<dbReference type="CDD" id="cd06260">
    <property type="entry name" value="DUF820-like"/>
    <property type="match status" value="1"/>
</dbReference>
<organism evidence="2 3">
    <name type="scientific">Limnothrix redekei LRLZ20PSL1</name>
    <dbReference type="NCBI Taxonomy" id="3112953"/>
    <lineage>
        <taxon>Bacteria</taxon>
        <taxon>Bacillati</taxon>
        <taxon>Cyanobacteriota</taxon>
        <taxon>Cyanophyceae</taxon>
        <taxon>Pseudanabaenales</taxon>
        <taxon>Pseudanabaenaceae</taxon>
        <taxon>Limnothrix</taxon>
    </lineage>
</organism>
<comment type="caution">
    <text evidence="2">The sequence shown here is derived from an EMBL/GenBank/DDBJ whole genome shotgun (WGS) entry which is preliminary data.</text>
</comment>
<dbReference type="Pfam" id="PF05685">
    <property type="entry name" value="Uma2"/>
    <property type="match status" value="1"/>
</dbReference>
<dbReference type="SUPFAM" id="SSF52980">
    <property type="entry name" value="Restriction endonuclease-like"/>
    <property type="match status" value="1"/>
</dbReference>
<dbReference type="GO" id="GO:0004519">
    <property type="term" value="F:endonuclease activity"/>
    <property type="evidence" value="ECO:0007669"/>
    <property type="project" value="UniProtKB-KW"/>
</dbReference>
<dbReference type="RefSeq" id="WP_393013128.1">
    <property type="nucleotide sequence ID" value="NZ_JAZAQF010000059.1"/>
</dbReference>